<name>A0A9X8H1X7_APHAT</name>
<comment type="caution">
    <text evidence="1">The sequence shown here is derived from an EMBL/GenBank/DDBJ whole genome shotgun (WGS) entry which is preliminary data.</text>
</comment>
<protein>
    <submittedName>
        <fullName evidence="1">Uncharacterized protein</fullName>
    </submittedName>
</protein>
<dbReference type="EMBL" id="QUTI01065250">
    <property type="protein sequence ID" value="RLN77331.1"/>
    <property type="molecule type" value="Genomic_DNA"/>
</dbReference>
<dbReference type="Proteomes" id="UP000275652">
    <property type="component" value="Unassembled WGS sequence"/>
</dbReference>
<evidence type="ECO:0000313" key="2">
    <source>
        <dbReference type="Proteomes" id="UP000275652"/>
    </source>
</evidence>
<dbReference type="AlphaFoldDB" id="A0A9X8H1X7"/>
<accession>A0A9X8H1X7</accession>
<reference evidence="1 2" key="1">
    <citation type="journal article" date="2018" name="J. Invertebr. Pathol.">
        <title>New genotyping method for the causative agent of crayfish plague (Aphanomyces astaci) based on whole genome data.</title>
        <authorList>
            <person name="Minardi D."/>
            <person name="Studholme D.J."/>
            <person name="van der Giezen M."/>
            <person name="Pretto T."/>
            <person name="Oidtmann B."/>
        </authorList>
    </citation>
    <scope>NUCLEOTIDE SEQUENCE [LARGE SCALE GENOMIC DNA]</scope>
    <source>
        <strain evidence="1 2">KB13</strain>
    </source>
</reference>
<evidence type="ECO:0000313" key="1">
    <source>
        <dbReference type="EMBL" id="RLN77331.1"/>
    </source>
</evidence>
<gene>
    <name evidence="1" type="ORF">DYB28_004293</name>
</gene>
<organism evidence="1 2">
    <name type="scientific">Aphanomyces astaci</name>
    <name type="common">Crayfish plague agent</name>
    <dbReference type="NCBI Taxonomy" id="112090"/>
    <lineage>
        <taxon>Eukaryota</taxon>
        <taxon>Sar</taxon>
        <taxon>Stramenopiles</taxon>
        <taxon>Oomycota</taxon>
        <taxon>Saprolegniomycetes</taxon>
        <taxon>Saprolegniales</taxon>
        <taxon>Verrucalvaceae</taxon>
        <taxon>Aphanomyces</taxon>
    </lineage>
</organism>
<proteinExistence type="predicted"/>
<sequence length="176" mass="19873">MPRSNTPKPQFAATKDIGELFDYPNLSVKLREDLCVLTRHQRVVIKLRAQIPEAKNSDARNAIQEITNLFIHWNDHIEELIEGVLDRKIEVYHKARKIKAEARTVTTAIQVAWTMSAPTTRPLTVVTPETATSFIATIAARIKDFKIAAISSTTDTKEAAHDMRILHASAKMTTWK</sequence>